<sequence>MTESMIERVARALADTTHAGYESWDDVPQEMQTSFLIDARTAIEAMRKPTDTMLTAALFAMDTEDDSGGVISCWEAMIDAARNEQVPG</sequence>
<name>A0A1V8RP44_9HYPH</name>
<dbReference type="OrthoDB" id="8117437at2"/>
<reference evidence="1" key="1">
    <citation type="journal article" date="2016" name="Int. J. Syst. Evol. Microbiol.">
        <title>Pseudaminobacter manganicus sp. nov., isolated from sludge of a manganese mine.</title>
        <authorList>
            <person name="Li J."/>
            <person name="Huang J."/>
            <person name="Liao S."/>
            <person name="Wang G."/>
        </authorList>
    </citation>
    <scope>NUCLEOTIDE SEQUENCE [LARGE SCALE GENOMIC DNA]</scope>
    <source>
        <strain evidence="1">JH-7</strain>
    </source>
</reference>
<keyword evidence="2" id="KW-1185">Reference proteome</keyword>
<dbReference type="EMBL" id="MDET01000023">
    <property type="protein sequence ID" value="OQM74938.1"/>
    <property type="molecule type" value="Genomic_DNA"/>
</dbReference>
<evidence type="ECO:0000313" key="1">
    <source>
        <dbReference type="EMBL" id="OQM74938.1"/>
    </source>
</evidence>
<proteinExistence type="predicted"/>
<comment type="caution">
    <text evidence="1">The sequence shown here is derived from an EMBL/GenBank/DDBJ whole genome shotgun (WGS) entry which is preliminary data.</text>
</comment>
<gene>
    <name evidence="1" type="ORF">BFN67_04805</name>
</gene>
<dbReference type="STRING" id="1873176.BFN67_04805"/>
<evidence type="ECO:0000313" key="2">
    <source>
        <dbReference type="Proteomes" id="UP000191905"/>
    </source>
</evidence>
<organism evidence="1 2">
    <name type="scientific">Manganibacter manganicus</name>
    <dbReference type="NCBI Taxonomy" id="1873176"/>
    <lineage>
        <taxon>Bacteria</taxon>
        <taxon>Pseudomonadati</taxon>
        <taxon>Pseudomonadota</taxon>
        <taxon>Alphaproteobacteria</taxon>
        <taxon>Hyphomicrobiales</taxon>
        <taxon>Phyllobacteriaceae</taxon>
        <taxon>Manganibacter</taxon>
    </lineage>
</organism>
<protein>
    <submittedName>
        <fullName evidence="1">Uncharacterized protein</fullName>
    </submittedName>
</protein>
<dbReference type="RefSeq" id="WP_080920476.1">
    <property type="nucleotide sequence ID" value="NZ_MDET01000023.1"/>
</dbReference>
<dbReference type="AlphaFoldDB" id="A0A1V8RP44"/>
<dbReference type="Proteomes" id="UP000191905">
    <property type="component" value="Unassembled WGS sequence"/>
</dbReference>
<accession>A0A1V8RP44</accession>